<dbReference type="InterPro" id="IPR052048">
    <property type="entry name" value="ST_Response_Regulator"/>
</dbReference>
<reference evidence="3 4" key="1">
    <citation type="journal article" date="2010" name="Stand. Genomic Sci.">
        <title>Complete genome sequence of Spirochaeta smaragdinae type strain (SEBR 4228).</title>
        <authorList>
            <person name="Mavromatis K."/>
            <person name="Yasawong M."/>
            <person name="Chertkov O."/>
            <person name="Lapidus A."/>
            <person name="Lucas S."/>
            <person name="Nolan M."/>
            <person name="Del Rio T.G."/>
            <person name="Tice H."/>
            <person name="Cheng J.F."/>
            <person name="Pitluck S."/>
            <person name="Liolios K."/>
            <person name="Ivanova N."/>
            <person name="Tapia R."/>
            <person name="Han C."/>
            <person name="Bruce D."/>
            <person name="Goodwin L."/>
            <person name="Pati A."/>
            <person name="Chen A."/>
            <person name="Palaniappan K."/>
            <person name="Land M."/>
            <person name="Hauser L."/>
            <person name="Chang Y.J."/>
            <person name="Jeffries C.D."/>
            <person name="Detter J.C."/>
            <person name="Rohde M."/>
            <person name="Brambilla E."/>
            <person name="Spring S."/>
            <person name="Goker M."/>
            <person name="Sikorski J."/>
            <person name="Woyke T."/>
            <person name="Bristow J."/>
            <person name="Eisen J.A."/>
            <person name="Markowitz V."/>
            <person name="Hugenholtz P."/>
            <person name="Klenk H.P."/>
            <person name="Kyrpides N.C."/>
        </authorList>
    </citation>
    <scope>NUCLEOTIDE SEQUENCE [LARGE SCALE GENOMIC DNA]</scope>
    <source>
        <strain evidence="4">DSM 11293 / JCM 15392 / SEBR 4228</strain>
    </source>
</reference>
<dbReference type="RefSeq" id="WP_013254509.1">
    <property type="nucleotide sequence ID" value="NC_014364.1"/>
</dbReference>
<keyword evidence="1" id="KW-0597">Phosphoprotein</keyword>
<proteinExistence type="predicted"/>
<dbReference type="AlphaFoldDB" id="E1R6M7"/>
<evidence type="ECO:0000313" key="3">
    <source>
        <dbReference type="EMBL" id="ADK81045.1"/>
    </source>
</evidence>
<dbReference type="InterPro" id="IPR011006">
    <property type="entry name" value="CheY-like_superfamily"/>
</dbReference>
<protein>
    <submittedName>
        <fullName evidence="3">Response regulator receiver protein</fullName>
    </submittedName>
</protein>
<sequence>MERRLLLVDDLSFMRSALKEILEEAGFSIAGEAANGVEAITLYRTVHPSLVLMDITMPVMDGIEALRRIRRLDPSAMVVMCSALGQEKTILRAIQYGAKDFVVKPFSKARIVSAVEKALESVEGL</sequence>
<feature type="modified residue" description="4-aspartylphosphate" evidence="1">
    <location>
        <position position="54"/>
    </location>
</feature>
<evidence type="ECO:0000259" key="2">
    <source>
        <dbReference type="PROSITE" id="PS50110"/>
    </source>
</evidence>
<evidence type="ECO:0000313" key="4">
    <source>
        <dbReference type="Proteomes" id="UP000002318"/>
    </source>
</evidence>
<dbReference type="SMART" id="SM00448">
    <property type="entry name" value="REC"/>
    <property type="match status" value="1"/>
</dbReference>
<name>E1R6M7_SEDSS</name>
<dbReference type="GO" id="GO:0000160">
    <property type="term" value="P:phosphorelay signal transduction system"/>
    <property type="evidence" value="ECO:0007669"/>
    <property type="project" value="InterPro"/>
</dbReference>
<dbReference type="KEGG" id="ssm:Spirs_1919"/>
<dbReference type="STRING" id="573413.Spirs_1919"/>
<gene>
    <name evidence="3" type="ordered locus">Spirs_1919</name>
</gene>
<dbReference type="SUPFAM" id="SSF52172">
    <property type="entry name" value="CheY-like"/>
    <property type="match status" value="1"/>
</dbReference>
<organism evidence="3 4">
    <name type="scientific">Sediminispirochaeta smaragdinae (strain DSM 11293 / JCM 15392 / SEBR 4228)</name>
    <name type="common">Spirochaeta smaragdinae</name>
    <dbReference type="NCBI Taxonomy" id="573413"/>
    <lineage>
        <taxon>Bacteria</taxon>
        <taxon>Pseudomonadati</taxon>
        <taxon>Spirochaetota</taxon>
        <taxon>Spirochaetia</taxon>
        <taxon>Spirochaetales</taxon>
        <taxon>Spirochaetaceae</taxon>
        <taxon>Sediminispirochaeta</taxon>
    </lineage>
</organism>
<dbReference type="Proteomes" id="UP000002318">
    <property type="component" value="Chromosome"/>
</dbReference>
<dbReference type="OrthoDB" id="9790669at2"/>
<dbReference type="Gene3D" id="3.40.50.2300">
    <property type="match status" value="1"/>
</dbReference>
<dbReference type="PROSITE" id="PS50110">
    <property type="entry name" value="RESPONSE_REGULATORY"/>
    <property type="match status" value="1"/>
</dbReference>
<dbReference type="Pfam" id="PF00072">
    <property type="entry name" value="Response_reg"/>
    <property type="match status" value="1"/>
</dbReference>
<dbReference type="PANTHER" id="PTHR43228:SF1">
    <property type="entry name" value="TWO-COMPONENT RESPONSE REGULATOR ARR22"/>
    <property type="match status" value="1"/>
</dbReference>
<dbReference type="InterPro" id="IPR001789">
    <property type="entry name" value="Sig_transdc_resp-reg_receiver"/>
</dbReference>
<evidence type="ECO:0000256" key="1">
    <source>
        <dbReference type="PROSITE-ProRule" id="PRU00169"/>
    </source>
</evidence>
<dbReference type="eggNOG" id="COG2201">
    <property type="taxonomic scope" value="Bacteria"/>
</dbReference>
<dbReference type="EMBL" id="CP002116">
    <property type="protein sequence ID" value="ADK81045.1"/>
    <property type="molecule type" value="Genomic_DNA"/>
</dbReference>
<feature type="domain" description="Response regulatory" evidence="2">
    <location>
        <begin position="4"/>
        <end position="119"/>
    </location>
</feature>
<accession>E1R6M7</accession>
<dbReference type="CDD" id="cd17542">
    <property type="entry name" value="REC_CheY"/>
    <property type="match status" value="1"/>
</dbReference>
<dbReference type="PANTHER" id="PTHR43228">
    <property type="entry name" value="TWO-COMPONENT RESPONSE REGULATOR"/>
    <property type="match status" value="1"/>
</dbReference>
<keyword evidence="4" id="KW-1185">Reference proteome</keyword>
<dbReference type="HOGENOM" id="CLU_000445_69_15_12"/>